<dbReference type="Pfam" id="PF16344">
    <property type="entry name" value="FecR_C"/>
    <property type="match status" value="1"/>
</dbReference>
<dbReference type="Pfam" id="PF04773">
    <property type="entry name" value="FecR"/>
    <property type="match status" value="1"/>
</dbReference>
<dbReference type="AlphaFoldDB" id="A0A2W5H4X9"/>
<keyword evidence="1" id="KW-1133">Transmembrane helix</keyword>
<protein>
    <recommendedName>
        <fullName evidence="6">Anti-FecI sigma factor, FecR</fullName>
    </recommendedName>
</protein>
<dbReference type="InterPro" id="IPR006860">
    <property type="entry name" value="FecR"/>
</dbReference>
<sequence>MLDELNDLLKKYKTGKCSDDEVMKIEAFYASLDKAESNALPKIVTEKWYDFSELELELLKLKMHRGKRKRAKVWFYSGAAAIIVLSIGLISLFKYGHEKELSSFLPGKDGAILSLSSGKTIELDGNIGSYIEMEGLGQISEKDGFMKYVPSKSVSMDDTGTNKIVTPIARQYKLELVDGSKVWLNSGSSIEFPTVFKKDMRRITIHGEAYVEVKHIDSIPFIVNVNNHFTIKDIGTAFNISAYEEDKIESVTLVEGKIQIGNSILSPLEQFTRSQDGQSSYKRLEDATDEYIWTKGFLNFNGMDYSTLLRKISRWYDVHVEIVGELPNQHISGNIPNNMPLTNLLKILGNYGLDFNYRNNTLFVSGKKNIH</sequence>
<keyword evidence="1" id="KW-0812">Transmembrane</keyword>
<evidence type="ECO:0000259" key="2">
    <source>
        <dbReference type="Pfam" id="PF04773"/>
    </source>
</evidence>
<evidence type="ECO:0000313" key="5">
    <source>
        <dbReference type="Proteomes" id="UP000249645"/>
    </source>
</evidence>
<dbReference type="Gene3D" id="3.55.50.30">
    <property type="match status" value="1"/>
</dbReference>
<dbReference type="PIRSF" id="PIRSF018266">
    <property type="entry name" value="FecR"/>
    <property type="match status" value="1"/>
</dbReference>
<organism evidence="4 5">
    <name type="scientific">Pseudopedobacter saltans</name>
    <dbReference type="NCBI Taxonomy" id="151895"/>
    <lineage>
        <taxon>Bacteria</taxon>
        <taxon>Pseudomonadati</taxon>
        <taxon>Bacteroidota</taxon>
        <taxon>Sphingobacteriia</taxon>
        <taxon>Sphingobacteriales</taxon>
        <taxon>Sphingobacteriaceae</taxon>
        <taxon>Pseudopedobacter</taxon>
    </lineage>
</organism>
<dbReference type="InterPro" id="IPR032508">
    <property type="entry name" value="FecR_C"/>
</dbReference>
<reference evidence="4 5" key="1">
    <citation type="submission" date="2017-11" db="EMBL/GenBank/DDBJ databases">
        <title>Infants hospitalized years apart are colonized by the same room-sourced microbial strains.</title>
        <authorList>
            <person name="Brooks B."/>
            <person name="Olm M.R."/>
            <person name="Firek B.A."/>
            <person name="Baker R."/>
            <person name="Thomas B.C."/>
            <person name="Morowitz M.J."/>
            <person name="Banfield J.F."/>
        </authorList>
    </citation>
    <scope>NUCLEOTIDE SEQUENCE [LARGE SCALE GENOMIC DNA]</scope>
    <source>
        <strain evidence="4">S2_009_000_R2_76</strain>
    </source>
</reference>
<feature type="domain" description="FecR protein" evidence="2">
    <location>
        <begin position="163"/>
        <end position="258"/>
    </location>
</feature>
<dbReference type="GO" id="GO:0016989">
    <property type="term" value="F:sigma factor antagonist activity"/>
    <property type="evidence" value="ECO:0007669"/>
    <property type="project" value="TreeGrafter"/>
</dbReference>
<comment type="caution">
    <text evidence="4">The sequence shown here is derived from an EMBL/GenBank/DDBJ whole genome shotgun (WGS) entry which is preliminary data.</text>
</comment>
<evidence type="ECO:0000313" key="4">
    <source>
        <dbReference type="EMBL" id="PZP50642.1"/>
    </source>
</evidence>
<feature type="domain" description="Protein FecR C-terminal" evidence="3">
    <location>
        <begin position="298"/>
        <end position="361"/>
    </location>
</feature>
<dbReference type="EMBL" id="QFOI01000059">
    <property type="protein sequence ID" value="PZP50642.1"/>
    <property type="molecule type" value="Genomic_DNA"/>
</dbReference>
<name>A0A2W5H4X9_9SPHI</name>
<proteinExistence type="predicted"/>
<evidence type="ECO:0000256" key="1">
    <source>
        <dbReference type="SAM" id="Phobius"/>
    </source>
</evidence>
<dbReference type="PANTHER" id="PTHR30273:SF2">
    <property type="entry name" value="PROTEIN FECR"/>
    <property type="match status" value="1"/>
</dbReference>
<dbReference type="Proteomes" id="UP000249645">
    <property type="component" value="Unassembled WGS sequence"/>
</dbReference>
<dbReference type="PANTHER" id="PTHR30273">
    <property type="entry name" value="PERIPLASMIC SIGNAL SENSOR AND SIGMA FACTOR ACTIVATOR FECR-RELATED"/>
    <property type="match status" value="1"/>
</dbReference>
<accession>A0A2W5H4X9</accession>
<dbReference type="InterPro" id="IPR012373">
    <property type="entry name" value="Ferrdict_sens_TM"/>
</dbReference>
<dbReference type="Gene3D" id="2.60.120.1440">
    <property type="match status" value="1"/>
</dbReference>
<evidence type="ECO:0000259" key="3">
    <source>
        <dbReference type="Pfam" id="PF16344"/>
    </source>
</evidence>
<feature type="transmembrane region" description="Helical" evidence="1">
    <location>
        <begin position="73"/>
        <end position="93"/>
    </location>
</feature>
<gene>
    <name evidence="4" type="ORF">DI598_05090</name>
</gene>
<keyword evidence="1" id="KW-0472">Membrane</keyword>
<evidence type="ECO:0008006" key="6">
    <source>
        <dbReference type="Google" id="ProtNLM"/>
    </source>
</evidence>